<evidence type="ECO:0000313" key="7">
    <source>
        <dbReference type="EMBL" id="ECT1480202.1"/>
    </source>
</evidence>
<comment type="caution">
    <text evidence="11">The sequence shown here is derived from an EMBL/GenBank/DDBJ whole genome shotgun (WGS) entry which is preliminary data.</text>
</comment>
<dbReference type="EMBL" id="AAKOYA010000005">
    <property type="protein sequence ID" value="ECU1186145.1"/>
    <property type="molecule type" value="Genomic_DNA"/>
</dbReference>
<evidence type="ECO:0000313" key="4">
    <source>
        <dbReference type="EMBL" id="ECB8973657.1"/>
    </source>
</evidence>
<sequence>MQLHEPAQTAPVLVLRGIKNTGICMQNHAPYGCMAFFRKNSGIFGDFFECYRAASSARRRV</sequence>
<dbReference type="EMBL" id="AAKMPV010000055">
    <property type="protein sequence ID" value="ECT3926632.1"/>
    <property type="molecule type" value="Genomic_DNA"/>
</dbReference>
<dbReference type="EMBL" id="AAFZFQ010000002">
    <property type="protein sequence ID" value="EBL4821885.1"/>
    <property type="molecule type" value="Genomic_DNA"/>
</dbReference>
<evidence type="ECO:0008006" key="16">
    <source>
        <dbReference type="Google" id="ProtNLM"/>
    </source>
</evidence>
<reference evidence="3" key="3">
    <citation type="submission" date="2018-09" db="EMBL/GenBank/DDBJ databases">
        <authorList>
            <consortium name="NARMS: The National Antimicrobial Resistance Monitoring System"/>
        </authorList>
    </citation>
    <scope>NUCLEOTIDE SEQUENCE</scope>
    <source>
        <strain evidence="7">FSIS11811949</strain>
        <strain evidence="3">FSIS11813694</strain>
        <strain evidence="8">FSIS11813894</strain>
        <strain evidence="1">FSIS11921149</strain>
        <strain evidence="5">FSIS1605746</strain>
    </source>
</reference>
<dbReference type="EMBL" id="AAKJAJ010000002">
    <property type="protein sequence ID" value="ECS2636551.1"/>
    <property type="molecule type" value="Genomic_DNA"/>
</dbReference>
<evidence type="ECO:0000313" key="13">
    <source>
        <dbReference type="EMBL" id="HAE8374351.1"/>
    </source>
</evidence>
<evidence type="ECO:0000313" key="3">
    <source>
        <dbReference type="EMBL" id="EBZ0401883.1"/>
    </source>
</evidence>
<evidence type="ECO:0000313" key="15">
    <source>
        <dbReference type="Proteomes" id="UP000319232"/>
    </source>
</evidence>
<evidence type="ECO:0000313" key="2">
    <source>
        <dbReference type="EMBL" id="EBV6100800.1"/>
    </source>
</evidence>
<reference evidence="12" key="1">
    <citation type="journal article" date="2018" name="Genome Biol.">
        <title>SKESA: strategic k-mer extension for scrupulous assemblies.</title>
        <authorList>
            <person name="Souvorov A."/>
            <person name="Agarwala R."/>
            <person name="Lipman D.J."/>
        </authorList>
    </citation>
    <scope>NUCLEOTIDE SEQUENCE</scope>
    <source>
        <strain evidence="13">CDC B1487</strain>
        <strain evidence="12">Salmonella enterica</strain>
    </source>
</reference>
<evidence type="ECO:0000313" key="6">
    <source>
        <dbReference type="EMBL" id="ECS6135641.1"/>
    </source>
</evidence>
<evidence type="ECO:0000313" key="10">
    <source>
        <dbReference type="EMBL" id="ECU4734121.1"/>
    </source>
</evidence>
<dbReference type="Proteomes" id="UP000319232">
    <property type="component" value="Unassembled WGS sequence"/>
</dbReference>
<dbReference type="EMBL" id="DAAGON010000002">
    <property type="protein sequence ID" value="HAB3940770.1"/>
    <property type="molecule type" value="Genomic_DNA"/>
</dbReference>
<organism evidence="11">
    <name type="scientific">Salmonella anatum</name>
    <dbReference type="NCBI Taxonomy" id="58712"/>
    <lineage>
        <taxon>Bacteria</taxon>
        <taxon>Pseudomonadati</taxon>
        <taxon>Pseudomonadota</taxon>
        <taxon>Gammaproteobacteria</taxon>
        <taxon>Enterobacterales</taxon>
        <taxon>Enterobacteriaceae</taxon>
        <taxon>Salmonella</taxon>
    </lineage>
</organism>
<dbReference type="EMBL" id="AAHZBB010000002">
    <property type="protein sequence ID" value="ECB8973657.1"/>
    <property type="molecule type" value="Genomic_DNA"/>
</dbReference>
<gene>
    <name evidence="5" type="ORF">AZF31_04155</name>
    <name evidence="6" type="ORF">BUM38_11655</name>
    <name evidence="11" type="ORF">D3T63_11690</name>
    <name evidence="8" type="ORF">D4T67_22245</name>
    <name evidence="3" type="ORF">D6A11_22690</name>
    <name evidence="9" type="ORF">DNB52_04665</name>
    <name evidence="7" type="ORF">DUZ69_23925</name>
    <name evidence="10" type="ORF">EVA07_03755</name>
    <name evidence="4" type="ORF">FAC46_05070</name>
    <name evidence="1" type="ORF">FFW56_04110</name>
    <name evidence="14" type="ORF">FG704_013155</name>
    <name evidence="12" type="ORF">GB592_06630</name>
    <name evidence="13" type="ORF">GNC26_002949</name>
    <name evidence="2" type="ORF">OB37_09780</name>
</gene>
<dbReference type="EMBL" id="AAKKDH010000006">
    <property type="protein sequence ID" value="ECS6135641.1"/>
    <property type="molecule type" value="Genomic_DNA"/>
</dbReference>
<name>A0A2T8MAD3_SALAN</name>
<dbReference type="EMBL" id="AAKQAO010000002">
    <property type="protein sequence ID" value="ECU4734121.1"/>
    <property type="molecule type" value="Genomic_DNA"/>
</dbReference>
<evidence type="ECO:0000313" key="8">
    <source>
        <dbReference type="EMBL" id="ECT3926632.1"/>
    </source>
</evidence>
<protein>
    <recommendedName>
        <fullName evidence="16">Acetyl xylan esterase</fullName>
    </recommendedName>
</protein>
<evidence type="ECO:0000313" key="5">
    <source>
        <dbReference type="EMBL" id="ECS2636551.1"/>
    </source>
</evidence>
<evidence type="ECO:0000313" key="14">
    <source>
        <dbReference type="EMBL" id="TRG48195.1"/>
    </source>
</evidence>
<evidence type="ECO:0000313" key="1">
    <source>
        <dbReference type="EMBL" id="EBL4821885.1"/>
    </source>
</evidence>
<dbReference type="EMBL" id="AAHPVZ010000136">
    <property type="protein sequence ID" value="EBZ0401883.1"/>
    <property type="molecule type" value="Genomic_DNA"/>
</dbReference>
<dbReference type="AlphaFoldDB" id="A0A2T8MAD3"/>
<reference evidence="14 15" key="5">
    <citation type="journal article" date="2019" name="Appl. Environ. Microbiol.">
        <title>Clinically Unreported Salmonellosis Outbreak Detected via Comparative Genomic Analysis of Municipal Wastewater Salmonella Isolates.</title>
        <authorList>
            <person name="Diemert S."/>
            <person name="Yan T."/>
        </authorList>
    </citation>
    <scope>NUCLEOTIDE SEQUENCE [LARGE SCALE GENOMIC DNA]</scope>
    <source>
        <strain evidence="14 15">HIY0183</strain>
    </source>
</reference>
<dbReference type="EMBL" id="AAKSYA010000013">
    <property type="protein sequence ID" value="ECV0339191.1"/>
    <property type="molecule type" value="Genomic_DNA"/>
</dbReference>
<reference evidence="13" key="2">
    <citation type="submission" date="2018-07" db="EMBL/GenBank/DDBJ databases">
        <authorList>
            <consortium name="NCBI Pathogen Detection Project"/>
        </authorList>
    </citation>
    <scope>NUCLEOTIDE SEQUENCE</scope>
    <source>
        <strain evidence="13">CDC B1487</strain>
        <strain evidence="12">Salmonella enterica</strain>
    </source>
</reference>
<evidence type="ECO:0000313" key="11">
    <source>
        <dbReference type="EMBL" id="ECV0339191.1"/>
    </source>
</evidence>
<reference evidence="11" key="4">
    <citation type="submission" date="2018-09" db="EMBL/GenBank/DDBJ databases">
        <authorList>
            <consortium name="GenomeTrakr network: Whole genome sequencing for foodborne pathogen traceback"/>
        </authorList>
    </citation>
    <scope>NUCLEOTIDE SEQUENCE</scope>
    <source>
        <strain evidence="2">AZ-TG74568</strain>
        <strain evidence="9">FSIS11808940</strain>
        <strain evidence="4">FSIS11919908</strain>
        <strain evidence="6">FSIS1609251</strain>
        <strain evidence="11">FSIS21822075</strain>
        <strain evidence="10">HIY0183</strain>
    </source>
</reference>
<dbReference type="EMBL" id="DAATFV010000012">
    <property type="protein sequence ID" value="HAE8374351.1"/>
    <property type="molecule type" value="Genomic_DNA"/>
</dbReference>
<dbReference type="EMBL" id="AAKLVW010000090">
    <property type="protein sequence ID" value="ECT1480202.1"/>
    <property type="molecule type" value="Genomic_DNA"/>
</dbReference>
<evidence type="ECO:0000313" key="12">
    <source>
        <dbReference type="EMBL" id="HAB3940770.1"/>
    </source>
</evidence>
<dbReference type="EMBL" id="AAHFTY010000003">
    <property type="protein sequence ID" value="EBV6100800.1"/>
    <property type="molecule type" value="Genomic_DNA"/>
</dbReference>
<evidence type="ECO:0000313" key="9">
    <source>
        <dbReference type="EMBL" id="ECU1186145.1"/>
    </source>
</evidence>
<dbReference type="EMBL" id="VCUW02000007">
    <property type="protein sequence ID" value="TRG48195.1"/>
    <property type="molecule type" value="Genomic_DNA"/>
</dbReference>
<proteinExistence type="predicted"/>
<accession>A0A2T8MAD3</accession>